<dbReference type="SUPFAM" id="SSF52172">
    <property type="entry name" value="CheY-like"/>
    <property type="match status" value="1"/>
</dbReference>
<dbReference type="PROSITE" id="PS50883">
    <property type="entry name" value="EAL"/>
    <property type="match status" value="1"/>
</dbReference>
<dbReference type="SMART" id="SM00448">
    <property type="entry name" value="REC"/>
    <property type="match status" value="1"/>
</dbReference>
<dbReference type="SUPFAM" id="SSF141868">
    <property type="entry name" value="EAL domain-like"/>
    <property type="match status" value="1"/>
</dbReference>
<feature type="modified residue" description="4-aspartylphosphate" evidence="1">
    <location>
        <position position="58"/>
    </location>
</feature>
<name>A0A2N7LG30_9GAMM</name>
<dbReference type="Pfam" id="PF00563">
    <property type="entry name" value="EAL"/>
    <property type="match status" value="1"/>
</dbReference>
<dbReference type="CDD" id="cd01948">
    <property type="entry name" value="EAL"/>
    <property type="match status" value="1"/>
</dbReference>
<dbReference type="InterPro" id="IPR050706">
    <property type="entry name" value="Cyclic-di-GMP_PDE-like"/>
</dbReference>
<sequence>MDKEKWILVIDDTESMIIMIQSVLSQLGYNNVDSFAMPQMALDAVKQNPKKYDVVLTDLNMPVIDGMEVIRELGNLGFRGGVCIVSDLETRVVELAANIAQQQEVYLLGSIAKPICRDGLSRVLKRMGYVGRKKRFHLEKMTRDELVGHISRDSIVPYYQPKLNPISNCIESLEVVARIEVEENSETILPDNFIGTAIQHDLVDTITMQLAQKISIDMPALLTAFGSDVSISINLSPTQLSDLDIPKRLHQLFDAQNIDKHQIILEITEEHALKSAEQLESLNRLRIQGYGVSMDDFGTGFTNIQQLRSLPFTEVKIDRSLVRQIHNDPFSQAVVRSLATFSPTDNFKLVAEGVEEIEELEYLVTHYPNMLIQGFLICRPKPIEQLTQWHSRWREQANANRA</sequence>
<dbReference type="PANTHER" id="PTHR33121">
    <property type="entry name" value="CYCLIC DI-GMP PHOSPHODIESTERASE PDEF"/>
    <property type="match status" value="1"/>
</dbReference>
<dbReference type="Gene3D" id="3.40.50.2300">
    <property type="match status" value="1"/>
</dbReference>
<keyword evidence="1" id="KW-0597">Phosphoprotein</keyword>
<reference evidence="5" key="1">
    <citation type="submission" date="2016-07" db="EMBL/GenBank/DDBJ databases">
        <title>Nontailed viruses are major unrecognized killers of bacteria in the ocean.</title>
        <authorList>
            <person name="Kauffman K."/>
            <person name="Hussain F."/>
            <person name="Yang J."/>
            <person name="Arevalo P."/>
            <person name="Brown J."/>
            <person name="Cutler M."/>
            <person name="Kelly L."/>
            <person name="Polz M.F."/>
        </authorList>
    </citation>
    <scope>NUCLEOTIDE SEQUENCE [LARGE SCALE GENOMIC DNA]</scope>
    <source>
        <strain evidence="5">10N.261.45.A10</strain>
    </source>
</reference>
<dbReference type="Gene3D" id="3.20.20.450">
    <property type="entry name" value="EAL domain"/>
    <property type="match status" value="1"/>
</dbReference>
<gene>
    <name evidence="4" type="ORF">BCT23_09595</name>
</gene>
<evidence type="ECO:0000313" key="4">
    <source>
        <dbReference type="EMBL" id="PMN94494.1"/>
    </source>
</evidence>
<evidence type="ECO:0000259" key="2">
    <source>
        <dbReference type="PROSITE" id="PS50110"/>
    </source>
</evidence>
<feature type="domain" description="EAL" evidence="3">
    <location>
        <begin position="139"/>
        <end position="394"/>
    </location>
</feature>
<protein>
    <submittedName>
        <fullName evidence="4">Diguanylate phosphodiesterase</fullName>
    </submittedName>
</protein>
<dbReference type="EMBL" id="MDAL01000007">
    <property type="protein sequence ID" value="PMN94494.1"/>
    <property type="molecule type" value="Genomic_DNA"/>
</dbReference>
<dbReference type="Proteomes" id="UP000235387">
    <property type="component" value="Unassembled WGS sequence"/>
</dbReference>
<dbReference type="InterPro" id="IPR001789">
    <property type="entry name" value="Sig_transdc_resp-reg_receiver"/>
</dbReference>
<dbReference type="InterPro" id="IPR011006">
    <property type="entry name" value="CheY-like_superfamily"/>
</dbReference>
<evidence type="ECO:0000256" key="1">
    <source>
        <dbReference type="PROSITE-ProRule" id="PRU00169"/>
    </source>
</evidence>
<evidence type="ECO:0000313" key="5">
    <source>
        <dbReference type="Proteomes" id="UP000235387"/>
    </source>
</evidence>
<organism evidence="4 5">
    <name type="scientific">Enterovibrio norvegicus</name>
    <dbReference type="NCBI Taxonomy" id="188144"/>
    <lineage>
        <taxon>Bacteria</taxon>
        <taxon>Pseudomonadati</taxon>
        <taxon>Pseudomonadota</taxon>
        <taxon>Gammaproteobacteria</taxon>
        <taxon>Vibrionales</taxon>
        <taxon>Vibrionaceae</taxon>
        <taxon>Enterovibrio</taxon>
    </lineage>
</organism>
<proteinExistence type="predicted"/>
<dbReference type="GO" id="GO:0000160">
    <property type="term" value="P:phosphorelay signal transduction system"/>
    <property type="evidence" value="ECO:0007669"/>
    <property type="project" value="InterPro"/>
</dbReference>
<feature type="domain" description="Response regulatory" evidence="2">
    <location>
        <begin position="6"/>
        <end position="128"/>
    </location>
</feature>
<evidence type="ECO:0000259" key="3">
    <source>
        <dbReference type="PROSITE" id="PS50883"/>
    </source>
</evidence>
<dbReference type="PROSITE" id="PS50110">
    <property type="entry name" value="RESPONSE_REGULATORY"/>
    <property type="match status" value="1"/>
</dbReference>
<dbReference type="PANTHER" id="PTHR33121:SF79">
    <property type="entry name" value="CYCLIC DI-GMP PHOSPHODIESTERASE PDED-RELATED"/>
    <property type="match status" value="1"/>
</dbReference>
<accession>A0A2N7LG30</accession>
<dbReference type="GO" id="GO:0071111">
    <property type="term" value="F:cyclic-guanylate-specific phosphodiesterase activity"/>
    <property type="evidence" value="ECO:0007669"/>
    <property type="project" value="InterPro"/>
</dbReference>
<comment type="caution">
    <text evidence="4">The sequence shown here is derived from an EMBL/GenBank/DDBJ whole genome shotgun (WGS) entry which is preliminary data.</text>
</comment>
<dbReference type="SMART" id="SM00052">
    <property type="entry name" value="EAL"/>
    <property type="match status" value="1"/>
</dbReference>
<dbReference type="Pfam" id="PF00072">
    <property type="entry name" value="Response_reg"/>
    <property type="match status" value="1"/>
</dbReference>
<dbReference type="InterPro" id="IPR035919">
    <property type="entry name" value="EAL_sf"/>
</dbReference>
<dbReference type="InterPro" id="IPR001633">
    <property type="entry name" value="EAL_dom"/>
</dbReference>
<dbReference type="AlphaFoldDB" id="A0A2N7LG30"/>